<reference evidence="2" key="1">
    <citation type="journal article" date="2019" name="Int. J. Syst. Evol. Microbiol.">
        <title>The Global Catalogue of Microorganisms (GCM) 10K type strain sequencing project: providing services to taxonomists for standard genome sequencing and annotation.</title>
        <authorList>
            <consortium name="The Broad Institute Genomics Platform"/>
            <consortium name="The Broad Institute Genome Sequencing Center for Infectious Disease"/>
            <person name="Wu L."/>
            <person name="Ma J."/>
        </authorList>
    </citation>
    <scope>NUCLEOTIDE SEQUENCE [LARGE SCALE GENOMIC DNA]</scope>
    <source>
        <strain evidence="2">CGMCC 1.12778</strain>
    </source>
</reference>
<dbReference type="EMBL" id="BMFW01000021">
    <property type="protein sequence ID" value="GGH99499.1"/>
    <property type="molecule type" value="Genomic_DNA"/>
</dbReference>
<dbReference type="Proteomes" id="UP000643279">
    <property type="component" value="Unassembled WGS sequence"/>
</dbReference>
<gene>
    <name evidence="1" type="ORF">GCM10007170_34480</name>
</gene>
<dbReference type="RefSeq" id="WP_188572786.1">
    <property type="nucleotide sequence ID" value="NZ_BMFW01000021.1"/>
</dbReference>
<keyword evidence="2" id="KW-1185">Reference proteome</keyword>
<evidence type="ECO:0000313" key="1">
    <source>
        <dbReference type="EMBL" id="GGH99499.1"/>
    </source>
</evidence>
<sequence>MVSKPLDLSGLTMPDDVKSKFPDGGAGVPQALEKYIAAATYPELQKGSHLNTVADYPLFENLRPLTRDCPINGVWGPAVFISGRFFRTGQRR</sequence>
<comment type="caution">
    <text evidence="1">The sequence shown here is derived from an EMBL/GenBank/DDBJ whole genome shotgun (WGS) entry which is preliminary data.</text>
</comment>
<accession>A0ABQ2AVY5</accession>
<name>A0ABQ2AVY5_9MICC</name>
<evidence type="ECO:0000313" key="2">
    <source>
        <dbReference type="Proteomes" id="UP000643279"/>
    </source>
</evidence>
<organism evidence="1 2">
    <name type="scientific">Arthrobacter liuii</name>
    <dbReference type="NCBI Taxonomy" id="1476996"/>
    <lineage>
        <taxon>Bacteria</taxon>
        <taxon>Bacillati</taxon>
        <taxon>Actinomycetota</taxon>
        <taxon>Actinomycetes</taxon>
        <taxon>Micrococcales</taxon>
        <taxon>Micrococcaceae</taxon>
        <taxon>Arthrobacter</taxon>
    </lineage>
</organism>
<protein>
    <submittedName>
        <fullName evidence="1">Uncharacterized protein</fullName>
    </submittedName>
</protein>
<proteinExistence type="predicted"/>